<evidence type="ECO:0000256" key="1">
    <source>
        <dbReference type="SAM" id="SignalP"/>
    </source>
</evidence>
<evidence type="ECO:0008006" key="4">
    <source>
        <dbReference type="Google" id="ProtNLM"/>
    </source>
</evidence>
<keyword evidence="1" id="KW-0732">Signal</keyword>
<keyword evidence="3" id="KW-1185">Reference proteome</keyword>
<organism evidence="2 3">
    <name type="scientific">Ideonella azotifigens</name>
    <dbReference type="NCBI Taxonomy" id="513160"/>
    <lineage>
        <taxon>Bacteria</taxon>
        <taxon>Pseudomonadati</taxon>
        <taxon>Pseudomonadota</taxon>
        <taxon>Betaproteobacteria</taxon>
        <taxon>Burkholderiales</taxon>
        <taxon>Sphaerotilaceae</taxon>
        <taxon>Ideonella</taxon>
    </lineage>
</organism>
<gene>
    <name evidence="2" type="ORF">GCM10009107_18540</name>
</gene>
<dbReference type="Proteomes" id="UP001500279">
    <property type="component" value="Unassembled WGS sequence"/>
</dbReference>
<name>A0ABN1JXK6_9BURK</name>
<feature type="chain" id="PRO_5046845319" description="Secreted protein" evidence="1">
    <location>
        <begin position="27"/>
        <end position="141"/>
    </location>
</feature>
<accession>A0ABN1JXK6</accession>
<proteinExistence type="predicted"/>
<dbReference type="EMBL" id="BAAAEW010000008">
    <property type="protein sequence ID" value="GAA0748707.1"/>
    <property type="molecule type" value="Genomic_DNA"/>
</dbReference>
<protein>
    <recommendedName>
        <fullName evidence="4">Secreted protein</fullName>
    </recommendedName>
</protein>
<feature type="signal peptide" evidence="1">
    <location>
        <begin position="1"/>
        <end position="26"/>
    </location>
</feature>
<dbReference type="NCBIfam" id="NF047450">
    <property type="entry name" value="post-PEP-CTERM_1"/>
    <property type="match status" value="1"/>
</dbReference>
<comment type="caution">
    <text evidence="2">The sequence shown here is derived from an EMBL/GenBank/DDBJ whole genome shotgun (WGS) entry which is preliminary data.</text>
</comment>
<reference evidence="2 3" key="1">
    <citation type="journal article" date="2019" name="Int. J. Syst. Evol. Microbiol.">
        <title>The Global Catalogue of Microorganisms (GCM) 10K type strain sequencing project: providing services to taxonomists for standard genome sequencing and annotation.</title>
        <authorList>
            <consortium name="The Broad Institute Genomics Platform"/>
            <consortium name="The Broad Institute Genome Sequencing Center for Infectious Disease"/>
            <person name="Wu L."/>
            <person name="Ma J."/>
        </authorList>
    </citation>
    <scope>NUCLEOTIDE SEQUENCE [LARGE SCALE GENOMIC DNA]</scope>
    <source>
        <strain evidence="2 3">JCM 15503</strain>
    </source>
</reference>
<sequence>MSASFTLSIRALIGASLMAVAVGASAQGDLDTSASQAPMDGMRVSIDPVTKQLRPVTAAESKALDQASVSVQRSVAKPQAIASRTVGAKGLRLGEEHLSYSRAAVGADGKLVMDCVEGDEAASLQARPVAQSLKSSEAESE</sequence>
<evidence type="ECO:0000313" key="3">
    <source>
        <dbReference type="Proteomes" id="UP001500279"/>
    </source>
</evidence>
<evidence type="ECO:0000313" key="2">
    <source>
        <dbReference type="EMBL" id="GAA0748707.1"/>
    </source>
</evidence>
<dbReference type="RefSeq" id="WP_141284828.1">
    <property type="nucleotide sequence ID" value="NZ_BAAAEW010000008.1"/>
</dbReference>